<dbReference type="CDD" id="cd00829">
    <property type="entry name" value="SCP-x_thiolase"/>
    <property type="match status" value="1"/>
</dbReference>
<feature type="domain" description="Thiolase C-terminal" evidence="1">
    <location>
        <begin position="267"/>
        <end position="392"/>
    </location>
</feature>
<dbReference type="InterPro" id="IPR002155">
    <property type="entry name" value="Thiolase"/>
</dbReference>
<accession>A0A076F5E3</accession>
<dbReference type="PANTHER" id="PTHR42870:SF1">
    <property type="entry name" value="NON-SPECIFIC LIPID-TRANSFER PROTEIN-LIKE 2"/>
    <property type="match status" value="1"/>
</dbReference>
<keyword evidence="2" id="KW-0614">Plasmid</keyword>
<organism evidence="2 3">
    <name type="scientific">Rhodococcus opacus</name>
    <name type="common">Nocardia opaca</name>
    <dbReference type="NCBI Taxonomy" id="37919"/>
    <lineage>
        <taxon>Bacteria</taxon>
        <taxon>Bacillati</taxon>
        <taxon>Actinomycetota</taxon>
        <taxon>Actinomycetes</taxon>
        <taxon>Mycobacteriales</taxon>
        <taxon>Nocardiaceae</taxon>
        <taxon>Rhodococcus</taxon>
    </lineage>
</organism>
<dbReference type="GO" id="GO:0016747">
    <property type="term" value="F:acyltransferase activity, transferring groups other than amino-acyl groups"/>
    <property type="evidence" value="ECO:0007669"/>
    <property type="project" value="InterPro"/>
</dbReference>
<sequence>MTDFADVSRDQCAIAGVGSTDFSSRSGRSVLTLATQACLAALSDAGLDPADVDGIVRCDIDQVLHNDLASSLGTTNLRYWSTVGTGGGAPCGMVAQAVAAIQSGQAKTVVVFRALNGRSGIRFGQPMSADDRVGGRGSYDEFFVPYGVQVPGHMFSMMAQRHMAEYGTTQEQLGQIAVTCRQRANDNPNAQMSARTMTMDDYLSSRLVSSPLRLFDYCLETDGACAVVVTSTERARDLPNPPALIRAVAQGTVADEQPGYFLSSLLRESLTTWPSAPTAKTLYERAGCGPQDIDVAQIYDCFTITTLIQLEDYGFCATGEGGPFAASGALDLTGSLPINTAGGHLSEGYIHGLTHIVEGVRQIRGTAVSQVERAETCLVTSGVPNATSAMILRKDT</sequence>
<dbReference type="EMBL" id="CP008949">
    <property type="protein sequence ID" value="AII10889.1"/>
    <property type="molecule type" value="Genomic_DNA"/>
</dbReference>
<dbReference type="SUPFAM" id="SSF53901">
    <property type="entry name" value="Thiolase-like"/>
    <property type="match status" value="2"/>
</dbReference>
<dbReference type="Gene3D" id="3.40.47.10">
    <property type="match status" value="1"/>
</dbReference>
<dbReference type="InterPro" id="IPR055140">
    <property type="entry name" value="Thiolase_C_2"/>
</dbReference>
<evidence type="ECO:0000313" key="3">
    <source>
        <dbReference type="Proteomes" id="UP000028488"/>
    </source>
</evidence>
<proteinExistence type="predicted"/>
<dbReference type="PIRSF" id="PIRSF000429">
    <property type="entry name" value="Ac-CoA_Ac_transf"/>
    <property type="match status" value="1"/>
</dbReference>
<dbReference type="PANTHER" id="PTHR42870">
    <property type="entry name" value="ACETYL-COA C-ACETYLTRANSFERASE"/>
    <property type="match status" value="1"/>
</dbReference>
<dbReference type="InterPro" id="IPR016039">
    <property type="entry name" value="Thiolase-like"/>
</dbReference>
<evidence type="ECO:0000313" key="2">
    <source>
        <dbReference type="EMBL" id="AII10889.1"/>
    </source>
</evidence>
<reference evidence="2 3" key="1">
    <citation type="submission" date="2014-07" db="EMBL/GenBank/DDBJ databases">
        <title>Genome Sequence of Rhodococcus opacus Strain R7, a Biodegrader of Mono- and Polycyclic Aromatic Hydrocarbons.</title>
        <authorList>
            <person name="Di Gennaro P."/>
            <person name="Zampolli J."/>
            <person name="Presti I."/>
            <person name="Cappelletti M."/>
            <person name="D'Ursi P."/>
            <person name="Orro A."/>
            <person name="Mezzelani A."/>
            <person name="Milanesi L."/>
        </authorList>
    </citation>
    <scope>NUCLEOTIDE SEQUENCE [LARGE SCALE GENOMIC DNA]</scope>
    <source>
        <strain evidence="2 3">R7</strain>
        <plasmid evidence="2">pPDG2</plasmid>
    </source>
</reference>
<name>A0A076F5E3_RHOOP</name>
<dbReference type="AlphaFoldDB" id="A0A076F5E3"/>
<dbReference type="Pfam" id="PF22691">
    <property type="entry name" value="Thiolase_C_1"/>
    <property type="match status" value="1"/>
</dbReference>
<evidence type="ECO:0000259" key="1">
    <source>
        <dbReference type="Pfam" id="PF22691"/>
    </source>
</evidence>
<gene>
    <name evidence="2" type="ORF">EP51_42855</name>
</gene>
<dbReference type="Proteomes" id="UP000028488">
    <property type="component" value="Plasmid pPDG2"/>
</dbReference>
<protein>
    <submittedName>
        <fullName evidence="2">Lipid-transfer protein</fullName>
    </submittedName>
</protein>
<geneLocation type="plasmid" evidence="2 3">
    <name>pPDG2</name>
</geneLocation>
<dbReference type="RefSeq" id="WP_128643259.1">
    <property type="nucleotide sequence ID" value="NZ_CP008949.1"/>
</dbReference>